<dbReference type="PANTHER" id="PTHR10584">
    <property type="entry name" value="SUGAR KINASE"/>
    <property type="match status" value="1"/>
</dbReference>
<dbReference type="GO" id="GO:0019303">
    <property type="term" value="P:D-ribose catabolic process"/>
    <property type="evidence" value="ECO:0007669"/>
    <property type="project" value="UniProtKB-UniRule"/>
</dbReference>
<evidence type="ECO:0000256" key="8">
    <source>
        <dbReference type="ARBA" id="ARBA00022840"/>
    </source>
</evidence>
<evidence type="ECO:0000256" key="4">
    <source>
        <dbReference type="ARBA" id="ARBA00022679"/>
    </source>
</evidence>
<evidence type="ECO:0000256" key="13">
    <source>
        <dbReference type="SAM" id="MobiDB-lite"/>
    </source>
</evidence>
<name>A0A9D2FSF1_9FIRM</name>
<feature type="binding site" evidence="12">
    <location>
        <begin position="224"/>
        <end position="229"/>
    </location>
    <ligand>
        <name>ATP</name>
        <dbReference type="ChEBI" id="CHEBI:30616"/>
    </ligand>
</feature>
<feature type="domain" description="Carbohydrate kinase PfkB" evidence="14">
    <location>
        <begin position="7"/>
        <end position="298"/>
    </location>
</feature>
<dbReference type="InterPro" id="IPR011611">
    <property type="entry name" value="PfkB_dom"/>
</dbReference>
<feature type="binding site" evidence="12">
    <location>
        <position position="250"/>
    </location>
    <ligand>
        <name>K(+)</name>
        <dbReference type="ChEBI" id="CHEBI:29103"/>
    </ligand>
</feature>
<organism evidence="15 16">
    <name type="scientific">Candidatus Blautia pullicola</name>
    <dbReference type="NCBI Taxonomy" id="2838498"/>
    <lineage>
        <taxon>Bacteria</taxon>
        <taxon>Bacillati</taxon>
        <taxon>Bacillota</taxon>
        <taxon>Clostridia</taxon>
        <taxon>Lachnospirales</taxon>
        <taxon>Lachnospiraceae</taxon>
        <taxon>Blautia</taxon>
    </lineage>
</organism>
<comment type="activity regulation">
    <text evidence="12">Activated by a monovalent cation that binds near, but not in, the active site. The most likely occupant of the site in vivo is potassium. Ion binding induces a conformational change that may alter substrate affinity.</text>
</comment>
<feature type="binding site" evidence="12">
    <location>
        <position position="143"/>
    </location>
    <ligand>
        <name>substrate</name>
    </ligand>
</feature>
<reference evidence="15" key="1">
    <citation type="journal article" date="2021" name="PeerJ">
        <title>Extensive microbial diversity within the chicken gut microbiome revealed by metagenomics and culture.</title>
        <authorList>
            <person name="Gilroy R."/>
            <person name="Ravi A."/>
            <person name="Getino M."/>
            <person name="Pursley I."/>
            <person name="Horton D.L."/>
            <person name="Alikhan N.F."/>
            <person name="Baker D."/>
            <person name="Gharbi K."/>
            <person name="Hall N."/>
            <person name="Watson M."/>
            <person name="Adriaenssens E.M."/>
            <person name="Foster-Nyarko E."/>
            <person name="Jarju S."/>
            <person name="Secka A."/>
            <person name="Antonio M."/>
            <person name="Oren A."/>
            <person name="Chaudhuri R.R."/>
            <person name="La Ragione R."/>
            <person name="Hildebrand F."/>
            <person name="Pallen M.J."/>
        </authorList>
    </citation>
    <scope>NUCLEOTIDE SEQUENCE</scope>
    <source>
        <strain evidence="15">1068</strain>
    </source>
</reference>
<dbReference type="Gene3D" id="3.40.1190.20">
    <property type="match status" value="1"/>
</dbReference>
<reference evidence="15" key="2">
    <citation type="submission" date="2021-04" db="EMBL/GenBank/DDBJ databases">
        <authorList>
            <person name="Gilroy R."/>
        </authorList>
    </citation>
    <scope>NUCLEOTIDE SEQUENCE</scope>
    <source>
        <strain evidence="15">1068</strain>
    </source>
</reference>
<comment type="function">
    <text evidence="12">Catalyzes the phosphorylation of ribose at O-5 in a reaction requiring ATP and magnesium. The resulting D-ribose-5-phosphate can then be used either for sythesis of nucleotides, histidine, and tryptophan, or as a component of the pentose phosphate pathway.</text>
</comment>
<evidence type="ECO:0000259" key="14">
    <source>
        <dbReference type="Pfam" id="PF00294"/>
    </source>
</evidence>
<feature type="binding site" evidence="12">
    <location>
        <position position="188"/>
    </location>
    <ligand>
        <name>ATP</name>
        <dbReference type="ChEBI" id="CHEBI:30616"/>
    </ligand>
</feature>
<dbReference type="HAMAP" id="MF_01987">
    <property type="entry name" value="Ribokinase"/>
    <property type="match status" value="1"/>
</dbReference>
<dbReference type="AlphaFoldDB" id="A0A9D2FSF1"/>
<dbReference type="NCBIfam" id="TIGR02152">
    <property type="entry name" value="D_ribokin_bact"/>
    <property type="match status" value="1"/>
</dbReference>
<feature type="active site" description="Proton acceptor" evidence="12">
    <location>
        <position position="256"/>
    </location>
</feature>
<dbReference type="Pfam" id="PF00294">
    <property type="entry name" value="PfkB"/>
    <property type="match status" value="1"/>
</dbReference>
<evidence type="ECO:0000256" key="1">
    <source>
        <dbReference type="ARBA" id="ARBA00005380"/>
    </source>
</evidence>
<dbReference type="InterPro" id="IPR002173">
    <property type="entry name" value="Carboh/pur_kinase_PfkB_CS"/>
</dbReference>
<dbReference type="SUPFAM" id="SSF53613">
    <property type="entry name" value="Ribokinase-like"/>
    <property type="match status" value="1"/>
</dbReference>
<evidence type="ECO:0000256" key="10">
    <source>
        <dbReference type="ARBA" id="ARBA00022958"/>
    </source>
</evidence>
<comment type="cofactor">
    <cofactor evidence="12">
        <name>Mg(2+)</name>
        <dbReference type="ChEBI" id="CHEBI:18420"/>
    </cofactor>
    <text evidence="12">Requires a divalent cation, most likely magnesium in vivo, as an electrophilic catalyst to aid phosphoryl group transfer. It is the chelate of the metal and the nucleotide that is the actual substrate.</text>
</comment>
<sequence length="310" mass="33757">MKTGGGILVVGSLNMDMVIEMKQLPDIGETVLGRKLSYVPGGKGANQACAVGKLGGNVRMLGCVGQDTFGCQQLQNLRENQVDTDAIYQVSQKPTGTAVIYVNEQGDNSIVVVAGANETCDKEYLKENDRHFREAAFVMVQMEIPGDAVFYSIQRAKELGKVTVLNPAPAPDTLPEQILEQIDYLTPNETELMKLCGYSRLSEENIRKGARMLLSKGVKNVLVTLGDKGVFLVNENQETLFPARRVQAVDTTAAGDCFNGAFVTALAENRSIEEAARFANMASSIAVTRKGAQSSIPNREEVDRLKYQEK</sequence>
<comment type="similarity">
    <text evidence="12">Belongs to the carbohydrate kinase PfkB family. Ribokinase subfamily.</text>
</comment>
<keyword evidence="4 12" id="KW-0808">Transferase</keyword>
<feature type="region of interest" description="Disordered" evidence="13">
    <location>
        <begin position="290"/>
        <end position="310"/>
    </location>
</feature>
<evidence type="ECO:0000256" key="7">
    <source>
        <dbReference type="ARBA" id="ARBA00022777"/>
    </source>
</evidence>
<keyword evidence="6 12" id="KW-0547">Nucleotide-binding</keyword>
<keyword evidence="9 12" id="KW-0460">Magnesium</keyword>
<evidence type="ECO:0000256" key="2">
    <source>
        <dbReference type="ARBA" id="ARBA00012035"/>
    </source>
</evidence>
<dbReference type="PROSITE" id="PS00583">
    <property type="entry name" value="PFKB_KINASES_1"/>
    <property type="match status" value="1"/>
</dbReference>
<dbReference type="InterPro" id="IPR029056">
    <property type="entry name" value="Ribokinase-like"/>
</dbReference>
<evidence type="ECO:0000256" key="9">
    <source>
        <dbReference type="ARBA" id="ARBA00022842"/>
    </source>
</evidence>
<feature type="binding site" evidence="12">
    <location>
        <position position="256"/>
    </location>
    <ligand>
        <name>substrate</name>
    </ligand>
</feature>
<feature type="binding site" evidence="12">
    <location>
        <position position="291"/>
    </location>
    <ligand>
        <name>K(+)</name>
        <dbReference type="ChEBI" id="CHEBI:29103"/>
    </ligand>
</feature>
<dbReference type="CDD" id="cd01174">
    <property type="entry name" value="ribokinase"/>
    <property type="match status" value="1"/>
</dbReference>
<evidence type="ECO:0000256" key="11">
    <source>
        <dbReference type="ARBA" id="ARBA00023277"/>
    </source>
</evidence>
<feature type="binding site" evidence="12">
    <location>
        <begin position="42"/>
        <end position="46"/>
    </location>
    <ligand>
        <name>substrate</name>
    </ligand>
</feature>
<comment type="similarity">
    <text evidence="1">Belongs to the carbohydrate kinase pfkB family.</text>
</comment>
<dbReference type="PRINTS" id="PR00990">
    <property type="entry name" value="RIBOKINASE"/>
</dbReference>
<dbReference type="InterPro" id="IPR002139">
    <property type="entry name" value="Ribo/fructo_kinase"/>
</dbReference>
<keyword evidence="5 12" id="KW-0479">Metal-binding</keyword>
<feature type="binding site" evidence="12">
    <location>
        <position position="295"/>
    </location>
    <ligand>
        <name>K(+)</name>
        <dbReference type="ChEBI" id="CHEBI:29103"/>
    </ligand>
</feature>
<dbReference type="GO" id="GO:0046872">
    <property type="term" value="F:metal ion binding"/>
    <property type="evidence" value="ECO:0007669"/>
    <property type="project" value="UniProtKB-KW"/>
</dbReference>
<feature type="binding site" evidence="12">
    <location>
        <position position="289"/>
    </location>
    <ligand>
        <name>K(+)</name>
        <dbReference type="ChEBI" id="CHEBI:29103"/>
    </ligand>
</feature>
<feature type="binding site" evidence="12">
    <location>
        <position position="252"/>
    </location>
    <ligand>
        <name>K(+)</name>
        <dbReference type="ChEBI" id="CHEBI:29103"/>
    </ligand>
</feature>
<keyword evidence="12" id="KW-0963">Cytoplasm</keyword>
<keyword evidence="7 12" id="KW-0418">Kinase</keyword>
<dbReference type="GO" id="GO:0005829">
    <property type="term" value="C:cytosol"/>
    <property type="evidence" value="ECO:0007669"/>
    <property type="project" value="TreeGrafter"/>
</dbReference>
<keyword evidence="8 12" id="KW-0067">ATP-binding</keyword>
<dbReference type="EMBL" id="DXBG01000194">
    <property type="protein sequence ID" value="HIZ65912.1"/>
    <property type="molecule type" value="Genomic_DNA"/>
</dbReference>
<dbReference type="PROSITE" id="PS00584">
    <property type="entry name" value="PFKB_KINASES_2"/>
    <property type="match status" value="1"/>
</dbReference>
<feature type="binding site" evidence="12">
    <location>
        <begin position="14"/>
        <end position="16"/>
    </location>
    <ligand>
        <name>substrate</name>
    </ligand>
</feature>
<dbReference type="EC" id="2.7.1.15" evidence="2 12"/>
<comment type="caution">
    <text evidence="15">The sequence shown here is derived from an EMBL/GenBank/DDBJ whole genome shotgun (WGS) entry which is preliminary data.</text>
</comment>
<evidence type="ECO:0000256" key="12">
    <source>
        <dbReference type="HAMAP-Rule" id="MF_01987"/>
    </source>
</evidence>
<dbReference type="GO" id="GO:0005524">
    <property type="term" value="F:ATP binding"/>
    <property type="evidence" value="ECO:0007669"/>
    <property type="project" value="UniProtKB-UniRule"/>
</dbReference>
<evidence type="ECO:0000256" key="3">
    <source>
        <dbReference type="ARBA" id="ARBA00016943"/>
    </source>
</evidence>
<keyword evidence="11 12" id="KW-0119">Carbohydrate metabolism</keyword>
<feature type="compositionally biased region" description="Basic and acidic residues" evidence="13">
    <location>
        <begin position="298"/>
        <end position="310"/>
    </location>
</feature>
<comment type="pathway">
    <text evidence="12">Carbohydrate metabolism; D-ribose degradation; D-ribose 5-phosphate from beta-D-ribopyranose: step 2/2.</text>
</comment>
<comment type="subcellular location">
    <subcellularLocation>
        <location evidence="12">Cytoplasm</location>
    </subcellularLocation>
</comment>
<evidence type="ECO:0000313" key="16">
    <source>
        <dbReference type="Proteomes" id="UP000824056"/>
    </source>
</evidence>
<feature type="binding site" evidence="12">
    <location>
        <position position="286"/>
    </location>
    <ligand>
        <name>K(+)</name>
        <dbReference type="ChEBI" id="CHEBI:29103"/>
    </ligand>
</feature>
<proteinExistence type="inferred from homology"/>
<comment type="caution">
    <text evidence="12">Lacks conserved residue(s) required for the propagation of feature annotation.</text>
</comment>
<feature type="binding site" evidence="12">
    <location>
        <begin position="255"/>
        <end position="256"/>
    </location>
    <ligand>
        <name>ATP</name>
        <dbReference type="ChEBI" id="CHEBI:30616"/>
    </ligand>
</feature>
<keyword evidence="10 12" id="KW-0630">Potassium</keyword>
<evidence type="ECO:0000256" key="5">
    <source>
        <dbReference type="ARBA" id="ARBA00022723"/>
    </source>
</evidence>
<dbReference type="InterPro" id="IPR011877">
    <property type="entry name" value="Ribokinase"/>
</dbReference>
<dbReference type="PANTHER" id="PTHR10584:SF166">
    <property type="entry name" value="RIBOKINASE"/>
    <property type="match status" value="1"/>
</dbReference>
<dbReference type="GO" id="GO:0004747">
    <property type="term" value="F:ribokinase activity"/>
    <property type="evidence" value="ECO:0007669"/>
    <property type="project" value="UniProtKB-UniRule"/>
</dbReference>
<dbReference type="Proteomes" id="UP000824056">
    <property type="component" value="Unassembled WGS sequence"/>
</dbReference>
<protein>
    <recommendedName>
        <fullName evidence="3 12">Ribokinase</fullName>
        <shortName evidence="12">RK</shortName>
        <ecNumber evidence="2 12">2.7.1.15</ecNumber>
    </recommendedName>
</protein>
<accession>A0A9D2FSF1</accession>
<gene>
    <name evidence="12 15" type="primary">rbsK</name>
    <name evidence="15" type="ORF">H9809_08445</name>
</gene>
<feature type="binding site" evidence="12">
    <location>
        <position position="280"/>
    </location>
    <ligand>
        <name>ATP</name>
        <dbReference type="ChEBI" id="CHEBI:30616"/>
    </ligand>
</feature>
<evidence type="ECO:0000313" key="15">
    <source>
        <dbReference type="EMBL" id="HIZ65912.1"/>
    </source>
</evidence>
<comment type="subunit">
    <text evidence="12">Homodimer.</text>
</comment>
<comment type="catalytic activity">
    <reaction evidence="12">
        <text>D-ribose + ATP = D-ribose 5-phosphate + ADP + H(+)</text>
        <dbReference type="Rhea" id="RHEA:13697"/>
        <dbReference type="ChEBI" id="CHEBI:15378"/>
        <dbReference type="ChEBI" id="CHEBI:30616"/>
        <dbReference type="ChEBI" id="CHEBI:47013"/>
        <dbReference type="ChEBI" id="CHEBI:78346"/>
        <dbReference type="ChEBI" id="CHEBI:456216"/>
        <dbReference type="EC" id="2.7.1.15"/>
    </reaction>
</comment>
<evidence type="ECO:0000256" key="6">
    <source>
        <dbReference type="ARBA" id="ARBA00022741"/>
    </source>
</evidence>